<sequence>MIEDAIRTILVNAATPAASRIALDMMPEQTALPYVRIDQIGGAVLLAHDGPAGHRKFNFQVSAFASTGAGSRALIQACRTALHMFSGTVGGDVIQAIYAQSEPRVFYERQSSVYSASMDFTAGYVA</sequence>
<dbReference type="EMBL" id="LR796376">
    <property type="protein sequence ID" value="CAB4140218.1"/>
    <property type="molecule type" value="Genomic_DNA"/>
</dbReference>
<name>A0A6J5M0M5_9CAUD</name>
<reference evidence="1" key="1">
    <citation type="submission" date="2020-04" db="EMBL/GenBank/DDBJ databases">
        <authorList>
            <person name="Chiriac C."/>
            <person name="Salcher M."/>
            <person name="Ghai R."/>
            <person name="Kavagutti S V."/>
        </authorList>
    </citation>
    <scope>NUCLEOTIDE SEQUENCE</scope>
</reference>
<dbReference type="InterPro" id="IPR021508">
    <property type="entry name" value="Gp17-like"/>
</dbReference>
<protein>
    <submittedName>
        <fullName evidence="1">Tail completion protein</fullName>
    </submittedName>
</protein>
<dbReference type="Pfam" id="PF11367">
    <property type="entry name" value="Tail_completion_gp17"/>
    <property type="match status" value="1"/>
</dbReference>
<evidence type="ECO:0000313" key="1">
    <source>
        <dbReference type="EMBL" id="CAB4140218.1"/>
    </source>
</evidence>
<organism evidence="1">
    <name type="scientific">uncultured Caudovirales phage</name>
    <dbReference type="NCBI Taxonomy" id="2100421"/>
    <lineage>
        <taxon>Viruses</taxon>
        <taxon>Duplodnaviria</taxon>
        <taxon>Heunggongvirae</taxon>
        <taxon>Uroviricota</taxon>
        <taxon>Caudoviricetes</taxon>
        <taxon>Peduoviridae</taxon>
        <taxon>Maltschvirus</taxon>
        <taxon>Maltschvirus maltsch</taxon>
    </lineage>
</organism>
<accession>A0A6J5M0M5</accession>
<gene>
    <name evidence="1" type="ORF">UFOVP398_20</name>
</gene>
<proteinExistence type="predicted"/>